<gene>
    <name evidence="2" type="ORF">A2480_02090</name>
</gene>
<evidence type="ECO:0000313" key="2">
    <source>
        <dbReference type="EMBL" id="OGM01340.1"/>
    </source>
</evidence>
<keyword evidence="1" id="KW-0472">Membrane</keyword>
<organism evidence="2 3">
    <name type="scientific">Candidatus Uhrbacteria bacterium RIFOXYC2_FULL_47_19</name>
    <dbReference type="NCBI Taxonomy" id="1802424"/>
    <lineage>
        <taxon>Bacteria</taxon>
        <taxon>Candidatus Uhriibacteriota</taxon>
    </lineage>
</organism>
<evidence type="ECO:0000313" key="3">
    <source>
        <dbReference type="Proteomes" id="UP000176988"/>
    </source>
</evidence>
<evidence type="ECO:0000256" key="1">
    <source>
        <dbReference type="SAM" id="Phobius"/>
    </source>
</evidence>
<accession>A0A1F7WEX9</accession>
<keyword evidence="1" id="KW-0812">Transmembrane</keyword>
<name>A0A1F7WEX9_9BACT</name>
<keyword evidence="1" id="KW-1133">Transmembrane helix</keyword>
<dbReference type="Proteomes" id="UP000176988">
    <property type="component" value="Unassembled WGS sequence"/>
</dbReference>
<reference evidence="2 3" key="1">
    <citation type="journal article" date="2016" name="Nat. Commun.">
        <title>Thousands of microbial genomes shed light on interconnected biogeochemical processes in an aquifer system.</title>
        <authorList>
            <person name="Anantharaman K."/>
            <person name="Brown C.T."/>
            <person name="Hug L.A."/>
            <person name="Sharon I."/>
            <person name="Castelle C.J."/>
            <person name="Probst A.J."/>
            <person name="Thomas B.C."/>
            <person name="Singh A."/>
            <person name="Wilkins M.J."/>
            <person name="Karaoz U."/>
            <person name="Brodie E.L."/>
            <person name="Williams K.H."/>
            <person name="Hubbard S.S."/>
            <person name="Banfield J.F."/>
        </authorList>
    </citation>
    <scope>NUCLEOTIDE SEQUENCE [LARGE SCALE GENOMIC DNA]</scope>
</reference>
<protein>
    <submittedName>
        <fullName evidence="2">Uncharacterized protein</fullName>
    </submittedName>
</protein>
<proteinExistence type="predicted"/>
<dbReference type="AlphaFoldDB" id="A0A1F7WEX9"/>
<sequence length="262" mass="28937">MRGETLFRTNARTEESRSVSWGNLLRNAPYSFRRVTTLLSLLLPAIFTFGFFVGASGGDIQPWIAICYLVSSDEASAAQAAESVSLGPSLRSAPTMRFGSVIPDEIDALFETFRVSGEVPNVSPEDMTNWVVVRGFMVGGDPGRASDMSEVRRFFMNVTARRNRIVDARILSGYLLDLQSDPQFVCDHDDLFGLSLMSLEMLGSIRPVDVETYGRVAAISLTQDFDGCSHAETVRLRSAANGTLARWRSLSMTDVVRNIFLQ</sequence>
<comment type="caution">
    <text evidence="2">The sequence shown here is derived from an EMBL/GenBank/DDBJ whole genome shotgun (WGS) entry which is preliminary data.</text>
</comment>
<feature type="transmembrane region" description="Helical" evidence="1">
    <location>
        <begin position="35"/>
        <end position="55"/>
    </location>
</feature>
<dbReference type="EMBL" id="MGFG01000009">
    <property type="protein sequence ID" value="OGM01340.1"/>
    <property type="molecule type" value="Genomic_DNA"/>
</dbReference>